<accession>A0AAN8IZ15</accession>
<sequence length="97" mass="10627">MNQASDFSTVMMKGMLAEAIFLLVVVTKAFSAVAIQEAKLGERVELDLGKGAVNWMRKTVNGEEFIRHCGPTEKGPRCAQFVKAVGGALHRIYLKSK</sequence>
<keyword evidence="2" id="KW-1185">Reference proteome</keyword>
<evidence type="ECO:0000313" key="1">
    <source>
        <dbReference type="EMBL" id="KAK5986927.1"/>
    </source>
</evidence>
<gene>
    <name evidence="1" type="ORF">GCK32_003451</name>
</gene>
<name>A0AAN8IZ15_TRICO</name>
<reference evidence="1 2" key="1">
    <citation type="submission" date="2019-10" db="EMBL/GenBank/DDBJ databases">
        <title>Assembly and Annotation for the nematode Trichostrongylus colubriformis.</title>
        <authorList>
            <person name="Martin J."/>
        </authorList>
    </citation>
    <scope>NUCLEOTIDE SEQUENCE [LARGE SCALE GENOMIC DNA]</scope>
    <source>
        <strain evidence="1">G859</strain>
        <tissue evidence="1">Whole worm</tissue>
    </source>
</reference>
<protein>
    <submittedName>
        <fullName evidence="1">Uncharacterized protein</fullName>
    </submittedName>
</protein>
<dbReference type="Proteomes" id="UP001331761">
    <property type="component" value="Unassembled WGS sequence"/>
</dbReference>
<organism evidence="1 2">
    <name type="scientific">Trichostrongylus colubriformis</name>
    <name type="common">Black scour worm</name>
    <dbReference type="NCBI Taxonomy" id="6319"/>
    <lineage>
        <taxon>Eukaryota</taxon>
        <taxon>Metazoa</taxon>
        <taxon>Ecdysozoa</taxon>
        <taxon>Nematoda</taxon>
        <taxon>Chromadorea</taxon>
        <taxon>Rhabditida</taxon>
        <taxon>Rhabditina</taxon>
        <taxon>Rhabditomorpha</taxon>
        <taxon>Strongyloidea</taxon>
        <taxon>Trichostrongylidae</taxon>
        <taxon>Trichostrongylus</taxon>
    </lineage>
</organism>
<dbReference type="EMBL" id="WIXE01000062">
    <property type="protein sequence ID" value="KAK5986927.1"/>
    <property type="molecule type" value="Genomic_DNA"/>
</dbReference>
<dbReference type="AlphaFoldDB" id="A0AAN8IZ15"/>
<evidence type="ECO:0000313" key="2">
    <source>
        <dbReference type="Proteomes" id="UP001331761"/>
    </source>
</evidence>
<proteinExistence type="predicted"/>
<comment type="caution">
    <text evidence="1">The sequence shown here is derived from an EMBL/GenBank/DDBJ whole genome shotgun (WGS) entry which is preliminary data.</text>
</comment>